<sequence>MSVLGIVTCEILELEFAHLLNHDPELSRVTVLDDSQSERLIETLESNGIQNLKRISRVNEFTQDSKGQFEVLVCVLELGLHNRKQSLQEGLQQAVMALSPYVDALLLGYGLCGNALEKPDELLSDAGVPIFIPMDEDHPVDDCIGLLIGGRDCYYSEQCEVAGTFFMIPGWTHHWRRIFDKEFGNISVDMARRLFEHYERSLLIPTPVMAKEEMRKNVEEFNSLFEFRCEEREGTMEILNKTWKEAKDYLYLKKNGKNKK</sequence>
<proteinExistence type="predicted"/>
<protein>
    <submittedName>
        <fullName evidence="2">DUF1638 domain-containing protein</fullName>
    </submittedName>
</protein>
<accession>A0A8J6NT55</accession>
<dbReference type="EMBL" id="JACNIG010000160">
    <property type="protein sequence ID" value="MBC8431623.1"/>
    <property type="molecule type" value="Genomic_DNA"/>
</dbReference>
<evidence type="ECO:0000313" key="2">
    <source>
        <dbReference type="EMBL" id="MBC8431623.1"/>
    </source>
</evidence>
<name>A0A8J6NT55_9BACT</name>
<evidence type="ECO:0000259" key="1">
    <source>
        <dbReference type="Pfam" id="PF07796"/>
    </source>
</evidence>
<reference evidence="2 3" key="1">
    <citation type="submission" date="2020-08" db="EMBL/GenBank/DDBJ databases">
        <title>Bridging the membrane lipid divide: bacteria of the FCB group superphylum have the potential to synthesize archaeal ether lipids.</title>
        <authorList>
            <person name="Villanueva L."/>
            <person name="Von Meijenfeldt F.A.B."/>
            <person name="Westbye A.B."/>
            <person name="Yadav S."/>
            <person name="Hopmans E.C."/>
            <person name="Dutilh B.E."/>
            <person name="Sinninghe Damste J.S."/>
        </authorList>
    </citation>
    <scope>NUCLEOTIDE SEQUENCE [LARGE SCALE GENOMIC DNA]</scope>
    <source>
        <strain evidence="2">NIOZ-UU17</strain>
    </source>
</reference>
<dbReference type="AlphaFoldDB" id="A0A8J6NT55"/>
<comment type="caution">
    <text evidence="2">The sequence shown here is derived from an EMBL/GenBank/DDBJ whole genome shotgun (WGS) entry which is preliminary data.</text>
</comment>
<evidence type="ECO:0000313" key="3">
    <source>
        <dbReference type="Proteomes" id="UP000605201"/>
    </source>
</evidence>
<dbReference type="Proteomes" id="UP000605201">
    <property type="component" value="Unassembled WGS sequence"/>
</dbReference>
<gene>
    <name evidence="2" type="ORF">H8D96_06855</name>
</gene>
<organism evidence="2 3">
    <name type="scientific">Candidatus Desulfatibia vada</name>
    <dbReference type="NCBI Taxonomy" id="2841696"/>
    <lineage>
        <taxon>Bacteria</taxon>
        <taxon>Pseudomonadati</taxon>
        <taxon>Thermodesulfobacteriota</taxon>
        <taxon>Desulfobacteria</taxon>
        <taxon>Desulfobacterales</taxon>
        <taxon>Desulfobacterales incertae sedis</taxon>
        <taxon>Candidatus Desulfatibia</taxon>
    </lineage>
</organism>
<feature type="domain" description="DUF1638" evidence="1">
    <location>
        <begin position="76"/>
        <end position="242"/>
    </location>
</feature>
<dbReference type="Pfam" id="PF07796">
    <property type="entry name" value="DUF1638"/>
    <property type="match status" value="1"/>
</dbReference>
<dbReference type="InterPro" id="IPR012437">
    <property type="entry name" value="DUF1638"/>
</dbReference>